<evidence type="ECO:0000256" key="2">
    <source>
        <dbReference type="ARBA" id="ARBA00023157"/>
    </source>
</evidence>
<evidence type="ECO:0000313" key="4">
    <source>
        <dbReference type="EMBL" id="KAE8692306.1"/>
    </source>
</evidence>
<organism evidence="4 5">
    <name type="scientific">Hibiscus syriacus</name>
    <name type="common">Rose of Sharon</name>
    <dbReference type="NCBI Taxonomy" id="106335"/>
    <lineage>
        <taxon>Eukaryota</taxon>
        <taxon>Viridiplantae</taxon>
        <taxon>Streptophyta</taxon>
        <taxon>Embryophyta</taxon>
        <taxon>Tracheophyta</taxon>
        <taxon>Spermatophyta</taxon>
        <taxon>Magnoliopsida</taxon>
        <taxon>eudicotyledons</taxon>
        <taxon>Gunneridae</taxon>
        <taxon>Pentapetalae</taxon>
        <taxon>rosids</taxon>
        <taxon>malvids</taxon>
        <taxon>Malvales</taxon>
        <taxon>Malvaceae</taxon>
        <taxon>Malvoideae</taxon>
        <taxon>Hibiscus</taxon>
    </lineage>
</organism>
<sequence length="127" mass="14132">MDSTTSDAFVLMRGNETRWSSGAWNGQGFDFMPEMRLNYIFNYTMYSDENETYLSYSVSNNSLTRFLRSSGRIGQSTIHGLKVINSGTCFGLIQEKCVTFLTLVVHLAAAAVTVVCACEAFTHQRSG</sequence>
<feature type="domain" description="S-locus glycoprotein" evidence="3">
    <location>
        <begin position="19"/>
        <end position="77"/>
    </location>
</feature>
<dbReference type="Pfam" id="PF00954">
    <property type="entry name" value="S_locus_glycop"/>
    <property type="match status" value="1"/>
</dbReference>
<dbReference type="GO" id="GO:0048544">
    <property type="term" value="P:recognition of pollen"/>
    <property type="evidence" value="ECO:0007669"/>
    <property type="project" value="InterPro"/>
</dbReference>
<evidence type="ECO:0000313" key="5">
    <source>
        <dbReference type="Proteomes" id="UP000436088"/>
    </source>
</evidence>
<dbReference type="InterPro" id="IPR000858">
    <property type="entry name" value="S_locus_glycoprot_dom"/>
</dbReference>
<dbReference type="AlphaFoldDB" id="A0A6A2ZL56"/>
<keyword evidence="5" id="KW-1185">Reference proteome</keyword>
<comment type="caution">
    <text evidence="4">The sequence shown here is derived from an EMBL/GenBank/DDBJ whole genome shotgun (WGS) entry which is preliminary data.</text>
</comment>
<evidence type="ECO:0000259" key="3">
    <source>
        <dbReference type="Pfam" id="PF00954"/>
    </source>
</evidence>
<gene>
    <name evidence="4" type="ORF">F3Y22_tig00110847pilonHSYRG00307</name>
</gene>
<accession>A0A6A2ZL56</accession>
<keyword evidence="1" id="KW-0732">Signal</keyword>
<evidence type="ECO:0000256" key="1">
    <source>
        <dbReference type="ARBA" id="ARBA00022729"/>
    </source>
</evidence>
<keyword evidence="2" id="KW-1015">Disulfide bond</keyword>
<name>A0A6A2ZL56_HIBSY</name>
<reference evidence="4" key="1">
    <citation type="submission" date="2019-09" db="EMBL/GenBank/DDBJ databases">
        <title>Draft genome information of white flower Hibiscus syriacus.</title>
        <authorList>
            <person name="Kim Y.-M."/>
        </authorList>
    </citation>
    <scope>NUCLEOTIDE SEQUENCE [LARGE SCALE GENOMIC DNA]</scope>
    <source>
        <strain evidence="4">YM2019G1</strain>
    </source>
</reference>
<proteinExistence type="predicted"/>
<protein>
    <recommendedName>
        <fullName evidence="3">S-locus glycoprotein domain-containing protein</fullName>
    </recommendedName>
</protein>
<dbReference type="Proteomes" id="UP000436088">
    <property type="component" value="Unassembled WGS sequence"/>
</dbReference>
<dbReference type="EMBL" id="VEPZ02001137">
    <property type="protein sequence ID" value="KAE8692306.1"/>
    <property type="molecule type" value="Genomic_DNA"/>
</dbReference>